<protein>
    <submittedName>
        <fullName evidence="3">Glycosyl transferase group 1</fullName>
    </submittedName>
</protein>
<keyword evidence="1 3" id="KW-0808">Transferase</keyword>
<dbReference type="CDD" id="cd03809">
    <property type="entry name" value="GT4_MtfB-like"/>
    <property type="match status" value="1"/>
</dbReference>
<dbReference type="PANTHER" id="PTHR46401:SF2">
    <property type="entry name" value="GLYCOSYLTRANSFERASE WBBK-RELATED"/>
    <property type="match status" value="1"/>
</dbReference>
<dbReference type="OrthoDB" id="9764577at2"/>
<keyword evidence="4" id="KW-1185">Reference proteome</keyword>
<dbReference type="InterPro" id="IPR001296">
    <property type="entry name" value="Glyco_trans_1"/>
</dbReference>
<dbReference type="AlphaFoldDB" id="F9U978"/>
<organism evidence="3 4">
    <name type="scientific">Thiocapsa marina 5811</name>
    <dbReference type="NCBI Taxonomy" id="768671"/>
    <lineage>
        <taxon>Bacteria</taxon>
        <taxon>Pseudomonadati</taxon>
        <taxon>Pseudomonadota</taxon>
        <taxon>Gammaproteobacteria</taxon>
        <taxon>Chromatiales</taxon>
        <taxon>Chromatiaceae</taxon>
        <taxon>Thiocapsa</taxon>
    </lineage>
</organism>
<dbReference type="Pfam" id="PF00534">
    <property type="entry name" value="Glycos_transf_1"/>
    <property type="match status" value="1"/>
</dbReference>
<evidence type="ECO:0000313" key="3">
    <source>
        <dbReference type="EMBL" id="EGV19336.1"/>
    </source>
</evidence>
<dbReference type="STRING" id="768671.ThimaDRAFT_1480"/>
<dbReference type="EMBL" id="AFWV01000004">
    <property type="protein sequence ID" value="EGV19336.1"/>
    <property type="molecule type" value="Genomic_DNA"/>
</dbReference>
<reference evidence="3 4" key="1">
    <citation type="submission" date="2011-06" db="EMBL/GenBank/DDBJ databases">
        <title>The draft genome of Thiocapsa marina 5811.</title>
        <authorList>
            <consortium name="US DOE Joint Genome Institute (JGI-PGF)"/>
            <person name="Lucas S."/>
            <person name="Han J."/>
            <person name="Cheng J.-F."/>
            <person name="Goodwin L."/>
            <person name="Pitluck S."/>
            <person name="Peters L."/>
            <person name="Land M.L."/>
            <person name="Hauser L."/>
            <person name="Vogl K."/>
            <person name="Liu Z."/>
            <person name="Imhoff J."/>
            <person name="Thiel V."/>
            <person name="Frigaard N.-U."/>
            <person name="Bryant D."/>
            <person name="Woyke T.J."/>
        </authorList>
    </citation>
    <scope>NUCLEOTIDE SEQUENCE [LARGE SCALE GENOMIC DNA]</scope>
    <source>
        <strain evidence="3 4">5811</strain>
    </source>
</reference>
<feature type="domain" description="Glycosyl transferase family 1" evidence="2">
    <location>
        <begin position="227"/>
        <end position="387"/>
    </location>
</feature>
<evidence type="ECO:0000256" key="1">
    <source>
        <dbReference type="ARBA" id="ARBA00022679"/>
    </source>
</evidence>
<dbReference type="RefSeq" id="WP_007192357.1">
    <property type="nucleotide sequence ID" value="NZ_AFWV01000004.1"/>
</dbReference>
<dbReference type="SUPFAM" id="SSF53756">
    <property type="entry name" value="UDP-Glycosyltransferase/glycogen phosphorylase"/>
    <property type="match status" value="1"/>
</dbReference>
<name>F9U978_9GAMM</name>
<dbReference type="Gene3D" id="3.40.50.2000">
    <property type="entry name" value="Glycogen Phosphorylase B"/>
    <property type="match status" value="2"/>
</dbReference>
<evidence type="ECO:0000259" key="2">
    <source>
        <dbReference type="Pfam" id="PF00534"/>
    </source>
</evidence>
<gene>
    <name evidence="3" type="ORF">ThimaDRAFT_1480</name>
</gene>
<dbReference type="eggNOG" id="COG0438">
    <property type="taxonomic scope" value="Bacteria"/>
</dbReference>
<dbReference type="PATRIC" id="fig|768671.3.peg.1586"/>
<dbReference type="PANTHER" id="PTHR46401">
    <property type="entry name" value="GLYCOSYLTRANSFERASE WBBK-RELATED"/>
    <property type="match status" value="1"/>
</dbReference>
<dbReference type="GO" id="GO:0016757">
    <property type="term" value="F:glycosyltransferase activity"/>
    <property type="evidence" value="ECO:0007669"/>
    <property type="project" value="InterPro"/>
</dbReference>
<dbReference type="Proteomes" id="UP000005459">
    <property type="component" value="Unassembled WGS sequence"/>
</dbReference>
<proteinExistence type="predicted"/>
<accession>F9U978</accession>
<sequence length="419" mass="46006">MQDSTPRIIAVDLTPVLPGGENGGAKVFVIELLHRLAAMVPDTHFLLLTQSASHEELGAMDRANVSRHLVSAPAVAGAMRTGLQNIARRALPHLPMQLRGLASQVGYRIHTALKRSGGTSFLRRLEVDLLFCPFTAPAFFEPGVATVCVVYDLQHNTYPWFFAADDIANRHWSFQEACRRADTLVAISEYTRTTAIQVGRLDPERIQTIHLRLAQRLAGRPAETGETFAQLGLADQRYLLYPANFWKHKNHEMLLTAFGIACRKGLAPDIRLVCTGAPGERQRELASAAKAMGLAGRVLFPGFLSSRDLSEILSRARGVIFPSLYEGFGLPIIEAMTAGVPLACSNTTALPEIAGDAALLFDPRVPAQISDAMLRLALDERIRFQLIGAGLQRALAFGDADRMAEEYWQLFRSAIARRV</sequence>
<evidence type="ECO:0000313" key="4">
    <source>
        <dbReference type="Proteomes" id="UP000005459"/>
    </source>
</evidence>